<keyword evidence="3" id="KW-0460">Magnesium</keyword>
<dbReference type="EC" id="3.1.3.1" evidence="6"/>
<feature type="binding site" evidence="3">
    <location>
        <position position="44"/>
    </location>
    <ligand>
        <name>Zn(2+)</name>
        <dbReference type="ChEBI" id="CHEBI:29105"/>
        <label>2</label>
    </ligand>
</feature>
<feature type="binding site" evidence="3">
    <location>
        <position position="417"/>
    </location>
    <ligand>
        <name>Zn(2+)</name>
        <dbReference type="ChEBI" id="CHEBI:29105"/>
        <label>2</label>
    </ligand>
</feature>
<keyword evidence="7" id="KW-1185">Reference proteome</keyword>
<dbReference type="GO" id="GO:0004035">
    <property type="term" value="F:alkaline phosphatase activity"/>
    <property type="evidence" value="ECO:0007669"/>
    <property type="project" value="UniProtKB-EC"/>
</dbReference>
<evidence type="ECO:0000256" key="2">
    <source>
        <dbReference type="PIRSR" id="PIRSR601952-1"/>
    </source>
</evidence>
<dbReference type="InterPro" id="IPR017850">
    <property type="entry name" value="Alkaline_phosphatase_core_sf"/>
</dbReference>
<sequence length="537" mass="57569">MKKTLRVAALALALTTTLASAMPAHAALKEDYGKAKNVIVMIPDGSSVEAVTYARWIDEDNTLNIDDMATGLIRTNNAPTPIADSAPAGTAMATGVKSESPFVGSYPSKAGMPGSEGFDAKRAKMPIANHIEAAERQGKSTGIVSTSNVQHATPADFSAHHPNRNNYDALAEQQVFQGMEVVLGAGSKSLEAENRGDKEDLITEIKAQGYDYFTTPDAMKASTADKIWGMFDPSALANDWDRDPAKEPSLAEMTDKAIQVLSKNDKGFFLMVEGSKPDWSAHANDPMGIASEILAFDNAVGVAKKFAKEHPGTVVISATDHGTGGFTIGNDKTTKGYDRFDIDHFTKIVKNSKLTGEGAAALLNEDRSNAAEVAKQAFGIDLTAEEIEYIKNTKAADTAFGHVVSKRSGLGWTTNGHVGGDVGLYVYANGADVLSGTVHNHEIGRYIEKIMGTDLDALTDQLFIYSRDAFTAKGAEVNFNRNGGNPILEIKKDGKLYQFPTYRNYAIVDGEKVDIGGLTVFNDEKIYVPQGALDLVK</sequence>
<evidence type="ECO:0000313" key="6">
    <source>
        <dbReference type="EMBL" id="VEJ36210.1"/>
    </source>
</evidence>
<gene>
    <name evidence="6" type="primary">phoA</name>
    <name evidence="6" type="ORF">NCTC13079_01414</name>
</gene>
<dbReference type="CDD" id="cd16012">
    <property type="entry name" value="ALP"/>
    <property type="match status" value="1"/>
</dbReference>
<feature type="binding site" evidence="3">
    <location>
        <position position="153"/>
    </location>
    <ligand>
        <name>Mg(2+)</name>
        <dbReference type="ChEBI" id="CHEBI:18420"/>
    </ligand>
</feature>
<evidence type="ECO:0000256" key="5">
    <source>
        <dbReference type="SAM" id="SignalP"/>
    </source>
</evidence>
<reference evidence="6 7" key="1">
    <citation type="submission" date="2018-12" db="EMBL/GenBank/DDBJ databases">
        <authorList>
            <consortium name="Pathogen Informatics"/>
        </authorList>
    </citation>
    <scope>NUCLEOTIDE SEQUENCE [LARGE SCALE GENOMIC DNA]</scope>
    <source>
        <strain evidence="6 7">NCTC13079</strain>
    </source>
</reference>
<feature type="binding site" evidence="3">
    <location>
        <position position="44"/>
    </location>
    <ligand>
        <name>Mg(2+)</name>
        <dbReference type="ChEBI" id="CHEBI:18420"/>
    </ligand>
</feature>
<dbReference type="Gene3D" id="3.40.720.10">
    <property type="entry name" value="Alkaline Phosphatase, subunit A"/>
    <property type="match status" value="1"/>
</dbReference>
<keyword evidence="5" id="KW-0732">Signal</keyword>
<protein>
    <submittedName>
        <fullName evidence="6">Alkaline phosphatase 4</fullName>
        <ecNumber evidence="6">3.1.3.1</ecNumber>
    </submittedName>
</protein>
<comment type="cofactor">
    <cofactor evidence="3">
        <name>Mg(2+)</name>
        <dbReference type="ChEBI" id="CHEBI:18420"/>
    </cofactor>
    <text evidence="3">Binds 1 Mg(2+) ion.</text>
</comment>
<evidence type="ECO:0000256" key="1">
    <source>
        <dbReference type="ARBA" id="ARBA00022553"/>
    </source>
</evidence>
<feature type="binding site" evidence="3">
    <location>
        <position position="278"/>
    </location>
    <ligand>
        <name>Zn(2+)</name>
        <dbReference type="ChEBI" id="CHEBI:29105"/>
        <label>2</label>
    </ligand>
</feature>
<evidence type="ECO:0000313" key="7">
    <source>
        <dbReference type="Proteomes" id="UP000269544"/>
    </source>
</evidence>
<feature type="binding site" evidence="3">
    <location>
        <position position="321"/>
    </location>
    <ligand>
        <name>Zn(2+)</name>
        <dbReference type="ChEBI" id="CHEBI:29105"/>
        <label>2</label>
    </ligand>
</feature>
<proteinExistence type="inferred from homology"/>
<dbReference type="PANTHER" id="PTHR11596">
    <property type="entry name" value="ALKALINE PHOSPHATASE"/>
    <property type="match status" value="1"/>
</dbReference>
<accession>A0A448V362</accession>
<dbReference type="OrthoDB" id="9794455at2"/>
<dbReference type="PANTHER" id="PTHR11596:SF5">
    <property type="entry name" value="ALKALINE PHOSPHATASE"/>
    <property type="match status" value="1"/>
</dbReference>
<dbReference type="KEGG" id="piv:NCTC13079_01414"/>
<dbReference type="Pfam" id="PF00245">
    <property type="entry name" value="Alk_phosphatase"/>
    <property type="match status" value="1"/>
</dbReference>
<dbReference type="SMART" id="SM00098">
    <property type="entry name" value="alkPPc"/>
    <property type="match status" value="1"/>
</dbReference>
<dbReference type="Gene3D" id="1.10.60.40">
    <property type="match status" value="1"/>
</dbReference>
<feature type="binding site" evidence="3">
    <location>
        <position position="151"/>
    </location>
    <ligand>
        <name>Mg(2+)</name>
        <dbReference type="ChEBI" id="CHEBI:18420"/>
    </ligand>
</feature>
<organism evidence="6 7">
    <name type="scientific">Aedoeadaptatus ivorii</name>
    <dbReference type="NCBI Taxonomy" id="54006"/>
    <lineage>
        <taxon>Bacteria</taxon>
        <taxon>Bacillati</taxon>
        <taxon>Bacillota</taxon>
        <taxon>Tissierellia</taxon>
        <taxon>Tissierellales</taxon>
        <taxon>Peptoniphilaceae</taxon>
        <taxon>Aedoeadaptatus</taxon>
    </lineage>
</organism>
<feature type="binding site" evidence="3">
    <location>
        <position position="282"/>
    </location>
    <ligand>
        <name>Zn(2+)</name>
        <dbReference type="ChEBI" id="CHEBI:29105"/>
        <label>2</label>
    </ligand>
</feature>
<feature type="chain" id="PRO_5019451707" evidence="5">
    <location>
        <begin position="27"/>
        <end position="537"/>
    </location>
</feature>
<dbReference type="InterPro" id="IPR001952">
    <property type="entry name" value="Alkaline_phosphatase"/>
</dbReference>
<keyword evidence="3" id="KW-0479">Metal-binding</keyword>
<keyword evidence="1" id="KW-0597">Phosphoprotein</keyword>
<keyword evidence="3" id="KW-0862">Zinc</keyword>
<feature type="signal peptide" evidence="5">
    <location>
        <begin position="1"/>
        <end position="26"/>
    </location>
</feature>
<keyword evidence="6" id="KW-0378">Hydrolase</keyword>
<evidence type="ECO:0000256" key="3">
    <source>
        <dbReference type="PIRSR" id="PIRSR601952-2"/>
    </source>
</evidence>
<dbReference type="AlphaFoldDB" id="A0A448V362"/>
<dbReference type="RefSeq" id="WP_126466114.1">
    <property type="nucleotide sequence ID" value="NZ_LR134523.1"/>
</dbReference>
<evidence type="ECO:0000256" key="4">
    <source>
        <dbReference type="RuleBase" id="RU003946"/>
    </source>
</evidence>
<comment type="cofactor">
    <cofactor evidence="3">
        <name>Zn(2+)</name>
        <dbReference type="ChEBI" id="CHEBI:29105"/>
    </cofactor>
    <text evidence="3">Binds 2 Zn(2+) ions.</text>
</comment>
<name>A0A448V362_9FIRM</name>
<comment type="similarity">
    <text evidence="4">Belongs to the alkaline phosphatase family.</text>
</comment>
<dbReference type="SUPFAM" id="SSF53649">
    <property type="entry name" value="Alkaline phosphatase-like"/>
    <property type="match status" value="1"/>
</dbReference>
<dbReference type="Proteomes" id="UP000269544">
    <property type="component" value="Chromosome"/>
</dbReference>
<dbReference type="EMBL" id="LR134523">
    <property type="protein sequence ID" value="VEJ36210.1"/>
    <property type="molecule type" value="Genomic_DNA"/>
</dbReference>
<dbReference type="GO" id="GO:0046872">
    <property type="term" value="F:metal ion binding"/>
    <property type="evidence" value="ECO:0007669"/>
    <property type="project" value="UniProtKB-KW"/>
</dbReference>
<feature type="active site" description="Phosphoserine intermediate" evidence="2">
    <location>
        <position position="85"/>
    </location>
</feature>
<dbReference type="PRINTS" id="PR00113">
    <property type="entry name" value="ALKPHPHTASE"/>
</dbReference>
<feature type="binding site" evidence="3">
    <location>
        <position position="320"/>
    </location>
    <ligand>
        <name>Zn(2+)</name>
        <dbReference type="ChEBI" id="CHEBI:29105"/>
        <label>2</label>
    </ligand>
</feature>
<feature type="binding site" evidence="3">
    <location>
        <position position="273"/>
    </location>
    <ligand>
        <name>Mg(2+)</name>
        <dbReference type="ChEBI" id="CHEBI:18420"/>
    </ligand>
</feature>